<dbReference type="EMBL" id="AGNL01034239">
    <property type="protein sequence ID" value="EJK55348.1"/>
    <property type="molecule type" value="Genomic_DNA"/>
</dbReference>
<organism evidence="3 4">
    <name type="scientific">Thalassiosira oceanica</name>
    <name type="common">Marine diatom</name>
    <dbReference type="NCBI Taxonomy" id="159749"/>
    <lineage>
        <taxon>Eukaryota</taxon>
        <taxon>Sar</taxon>
        <taxon>Stramenopiles</taxon>
        <taxon>Ochrophyta</taxon>
        <taxon>Bacillariophyta</taxon>
        <taxon>Coscinodiscophyceae</taxon>
        <taxon>Thalassiosirophycidae</taxon>
        <taxon>Thalassiosirales</taxon>
        <taxon>Thalassiosiraceae</taxon>
        <taxon>Thalassiosira</taxon>
    </lineage>
</organism>
<dbReference type="SUPFAM" id="SSF51197">
    <property type="entry name" value="Clavaminate synthase-like"/>
    <property type="match status" value="1"/>
</dbReference>
<reference evidence="3 4" key="1">
    <citation type="journal article" date="2012" name="Genome Biol.">
        <title>Genome and low-iron response of an oceanic diatom adapted to chronic iron limitation.</title>
        <authorList>
            <person name="Lommer M."/>
            <person name="Specht M."/>
            <person name="Roy A.S."/>
            <person name="Kraemer L."/>
            <person name="Andreson R."/>
            <person name="Gutowska M.A."/>
            <person name="Wolf J."/>
            <person name="Bergner S.V."/>
            <person name="Schilhabel M.B."/>
            <person name="Klostermeier U.C."/>
            <person name="Beiko R.G."/>
            <person name="Rosenstiel P."/>
            <person name="Hippler M."/>
            <person name="Laroche J."/>
        </authorList>
    </citation>
    <scope>NUCLEOTIDE SEQUENCE [LARGE SCALE GENOMIC DNA]</scope>
    <source>
        <strain evidence="3 4">CCMP1005</strain>
    </source>
</reference>
<dbReference type="InterPro" id="IPR005123">
    <property type="entry name" value="Oxoglu/Fe-dep_dioxygenase_dom"/>
</dbReference>
<evidence type="ECO:0000313" key="4">
    <source>
        <dbReference type="Proteomes" id="UP000266841"/>
    </source>
</evidence>
<keyword evidence="1" id="KW-0479">Metal-binding</keyword>
<accession>K0RNK9</accession>
<dbReference type="Pfam" id="PF03171">
    <property type="entry name" value="2OG-FeII_Oxy"/>
    <property type="match status" value="1"/>
</dbReference>
<evidence type="ECO:0000256" key="1">
    <source>
        <dbReference type="RuleBase" id="RU003682"/>
    </source>
</evidence>
<keyword evidence="1" id="KW-0560">Oxidoreductase</keyword>
<comment type="similarity">
    <text evidence="1">Belongs to the iron/ascorbate-dependent oxidoreductase family.</text>
</comment>
<dbReference type="PANTHER" id="PTHR47990">
    <property type="entry name" value="2-OXOGLUTARATE (2OG) AND FE(II)-DEPENDENT OXYGENASE SUPERFAMILY PROTEIN-RELATED"/>
    <property type="match status" value="1"/>
</dbReference>
<comment type="caution">
    <text evidence="3">The sequence shown here is derived from an EMBL/GenBank/DDBJ whole genome shotgun (WGS) entry which is preliminary data.</text>
</comment>
<dbReference type="AlphaFoldDB" id="K0RNK9"/>
<dbReference type="OrthoDB" id="288590at2759"/>
<dbReference type="InterPro" id="IPR027443">
    <property type="entry name" value="IPNS-like_sf"/>
</dbReference>
<keyword evidence="4" id="KW-1185">Reference proteome</keyword>
<protein>
    <recommendedName>
        <fullName evidence="2">Fe2OG dioxygenase domain-containing protein</fullName>
    </recommendedName>
</protein>
<name>K0RNK9_THAOC</name>
<dbReference type="GO" id="GO:0046872">
    <property type="term" value="F:metal ion binding"/>
    <property type="evidence" value="ECO:0007669"/>
    <property type="project" value="UniProtKB-KW"/>
</dbReference>
<dbReference type="InterPro" id="IPR050231">
    <property type="entry name" value="Iron_ascorbate_oxido_reductase"/>
</dbReference>
<dbReference type="eggNOG" id="KOG0143">
    <property type="taxonomic scope" value="Eukaryota"/>
</dbReference>
<keyword evidence="1" id="KW-0408">Iron</keyword>
<dbReference type="InterPro" id="IPR026992">
    <property type="entry name" value="DIOX_N"/>
</dbReference>
<proteinExistence type="inferred from homology"/>
<dbReference type="PROSITE" id="PS51471">
    <property type="entry name" value="FE2OG_OXY"/>
    <property type="match status" value="1"/>
</dbReference>
<sequence length="393" mass="44316">MSHGGDIPVIDLALSEGGAEDQAELRRQVCEACSTWGFFQLLNHGIEVDLMSAMSDFFALSHETKKDLKRNARCARGYFDDELTKRRRDWKEALDVGYPGSGQWSLPDADHSNGCLDGLNQLPAEEDCPGFRDTIVCYFEACSKLSDKLARLMFDDAEADQLLERMRHRHTSYLRMNYYPPANPGVDGNADSSLHNNTFSKTPAKEGTLGISPHRDAGLITILLQDENTHSLQVARYEDSDNVGDSKDWVTVHPVPGSLTINTGDMAAILSNGLFRAPLHRVLTDSRRTRYSAPFFYNPGYNELIAPLTSCCQRHARRYQACCWGYFRALRFAGDLTDLGVEIQTSHFKVDSESDHPAKQKRFLEVVNFDEPFDVEKYRSILEDKMPDDNARS</sequence>
<dbReference type="Gene3D" id="2.60.120.330">
    <property type="entry name" value="B-lactam Antibiotic, Isopenicillin N Synthase, Chain"/>
    <property type="match status" value="1"/>
</dbReference>
<feature type="domain" description="Fe2OG dioxygenase" evidence="2">
    <location>
        <begin position="169"/>
        <end position="299"/>
    </location>
</feature>
<evidence type="ECO:0000313" key="3">
    <source>
        <dbReference type="EMBL" id="EJK55348.1"/>
    </source>
</evidence>
<dbReference type="OMA" id="NNTWNRG"/>
<dbReference type="Proteomes" id="UP000266841">
    <property type="component" value="Unassembled WGS sequence"/>
</dbReference>
<dbReference type="GO" id="GO:0016491">
    <property type="term" value="F:oxidoreductase activity"/>
    <property type="evidence" value="ECO:0007669"/>
    <property type="project" value="UniProtKB-KW"/>
</dbReference>
<gene>
    <name evidence="3" type="ORF">THAOC_24928</name>
</gene>
<evidence type="ECO:0000259" key="2">
    <source>
        <dbReference type="PROSITE" id="PS51471"/>
    </source>
</evidence>
<dbReference type="InterPro" id="IPR044861">
    <property type="entry name" value="IPNS-like_FE2OG_OXY"/>
</dbReference>
<dbReference type="Pfam" id="PF14226">
    <property type="entry name" value="DIOX_N"/>
    <property type="match status" value="1"/>
</dbReference>